<dbReference type="PRINTS" id="PR00131">
    <property type="entry name" value="GLHYDRLASE1"/>
</dbReference>
<dbReference type="EMBL" id="JBBPBK010000006">
    <property type="protein sequence ID" value="KAK9283425.1"/>
    <property type="molecule type" value="Genomic_DNA"/>
</dbReference>
<evidence type="ECO:0000313" key="6">
    <source>
        <dbReference type="EMBL" id="KAK9283425.1"/>
    </source>
</evidence>
<dbReference type="InterPro" id="IPR017853">
    <property type="entry name" value="GH"/>
</dbReference>
<dbReference type="GO" id="GO:0008422">
    <property type="term" value="F:beta-glucosidase activity"/>
    <property type="evidence" value="ECO:0007669"/>
    <property type="project" value="TreeGrafter"/>
</dbReference>
<protein>
    <submittedName>
        <fullName evidence="6">Uncharacterized protein</fullName>
    </submittedName>
</protein>
<evidence type="ECO:0000256" key="1">
    <source>
        <dbReference type="ARBA" id="ARBA00010838"/>
    </source>
</evidence>
<comment type="caution">
    <text evidence="6">The sequence shown here is derived from an EMBL/GenBank/DDBJ whole genome shotgun (WGS) entry which is preliminary data.</text>
</comment>
<evidence type="ECO:0000313" key="7">
    <source>
        <dbReference type="Proteomes" id="UP001415857"/>
    </source>
</evidence>
<comment type="similarity">
    <text evidence="1 4">Belongs to the glycosyl hydrolase 1 family.</text>
</comment>
<sequence length="451" mass="51494">MALHGSLLLAFPVPVINSLAGSKLAAASPVPVRVKKSLARAMLEKESRADTPSRKKFPDDFKFGTAGASYQKRFSIAAMEMWQLISTIVIRNDFRDYANLCFERFGDRVKHWITLNEPHIFSSTGFDAGTHAPGRCSSWVSGTCEAGNSGTEPYVVSHHLILAHAAAVKVYKENHKEAQKGDIGITLSCRWMEPYSDDSNDEEAAKRALDFVLGWFMDPITFGDYPVTMRILVRDRLPKFTKEQSEMVKGSFDFVGINYYTANYAANHSVCNENMRYKTDSCVDLTTERNGIPIGPQYTSTWVRSYPQGLRKLLKYTKETYNDPIIYITENGRVDAFLFMDFMLMQIKRMLVYKYVEPISGIDEPNDSSLTVIEALEDDARQKYHEQHLLSLQSAIKVFDSSNGDVAVDFYHRYKCENERHVYEKCAYELVMEELLKMQKIREEEAKLKQP</sequence>
<keyword evidence="7" id="KW-1185">Reference proteome</keyword>
<dbReference type="Gene3D" id="3.20.20.80">
    <property type="entry name" value="Glycosidases"/>
    <property type="match status" value="1"/>
</dbReference>
<name>A0AAP0RRY7_LIQFO</name>
<keyword evidence="5" id="KW-0732">Signal</keyword>
<dbReference type="PANTHER" id="PTHR10353">
    <property type="entry name" value="GLYCOSYL HYDROLASE"/>
    <property type="match status" value="1"/>
</dbReference>
<dbReference type="InterPro" id="IPR001360">
    <property type="entry name" value="Glyco_hydro_1"/>
</dbReference>
<evidence type="ECO:0000256" key="3">
    <source>
        <dbReference type="ARBA" id="ARBA00023295"/>
    </source>
</evidence>
<accession>A0AAP0RRY7</accession>
<keyword evidence="3" id="KW-0326">Glycosidase</keyword>
<dbReference type="PANTHER" id="PTHR10353:SF137">
    <property type="entry name" value="MYROSINASE 3-RELATED"/>
    <property type="match status" value="1"/>
</dbReference>
<keyword evidence="2" id="KW-0378">Hydrolase</keyword>
<feature type="signal peptide" evidence="5">
    <location>
        <begin position="1"/>
        <end position="18"/>
    </location>
</feature>
<evidence type="ECO:0000256" key="4">
    <source>
        <dbReference type="RuleBase" id="RU003690"/>
    </source>
</evidence>
<dbReference type="Proteomes" id="UP001415857">
    <property type="component" value="Unassembled WGS sequence"/>
</dbReference>
<gene>
    <name evidence="6" type="ORF">L1049_011667</name>
</gene>
<dbReference type="GO" id="GO:0005975">
    <property type="term" value="P:carbohydrate metabolic process"/>
    <property type="evidence" value="ECO:0007669"/>
    <property type="project" value="InterPro"/>
</dbReference>
<feature type="chain" id="PRO_5042841482" evidence="5">
    <location>
        <begin position="19"/>
        <end position="451"/>
    </location>
</feature>
<reference evidence="6 7" key="1">
    <citation type="journal article" date="2024" name="Plant J.">
        <title>Genome sequences and population genomics reveal climatic adaptation and genomic divergence between two closely related sweetgum species.</title>
        <authorList>
            <person name="Xu W.Q."/>
            <person name="Ren C.Q."/>
            <person name="Zhang X.Y."/>
            <person name="Comes H.P."/>
            <person name="Liu X.H."/>
            <person name="Li Y.G."/>
            <person name="Kettle C.J."/>
            <person name="Jalonen R."/>
            <person name="Gaisberger H."/>
            <person name="Ma Y.Z."/>
            <person name="Qiu Y.X."/>
        </authorList>
    </citation>
    <scope>NUCLEOTIDE SEQUENCE [LARGE SCALE GENOMIC DNA]</scope>
    <source>
        <strain evidence="6">Hangzhou</strain>
    </source>
</reference>
<dbReference type="SUPFAM" id="SSF51445">
    <property type="entry name" value="(Trans)glycosidases"/>
    <property type="match status" value="1"/>
</dbReference>
<dbReference type="Pfam" id="PF00232">
    <property type="entry name" value="Glyco_hydro_1"/>
    <property type="match status" value="1"/>
</dbReference>
<evidence type="ECO:0000256" key="5">
    <source>
        <dbReference type="SAM" id="SignalP"/>
    </source>
</evidence>
<dbReference type="AlphaFoldDB" id="A0AAP0RRY7"/>
<proteinExistence type="inferred from homology"/>
<evidence type="ECO:0000256" key="2">
    <source>
        <dbReference type="ARBA" id="ARBA00022801"/>
    </source>
</evidence>
<organism evidence="6 7">
    <name type="scientific">Liquidambar formosana</name>
    <name type="common">Formosan gum</name>
    <dbReference type="NCBI Taxonomy" id="63359"/>
    <lineage>
        <taxon>Eukaryota</taxon>
        <taxon>Viridiplantae</taxon>
        <taxon>Streptophyta</taxon>
        <taxon>Embryophyta</taxon>
        <taxon>Tracheophyta</taxon>
        <taxon>Spermatophyta</taxon>
        <taxon>Magnoliopsida</taxon>
        <taxon>eudicotyledons</taxon>
        <taxon>Gunneridae</taxon>
        <taxon>Pentapetalae</taxon>
        <taxon>Saxifragales</taxon>
        <taxon>Altingiaceae</taxon>
        <taxon>Liquidambar</taxon>
    </lineage>
</organism>